<dbReference type="SMART" id="SM00662">
    <property type="entry name" value="RPOLD"/>
    <property type="match status" value="1"/>
</dbReference>
<keyword evidence="6 11" id="KW-0548">Nucleotidyltransferase</keyword>
<keyword evidence="14" id="KW-1185">Reference proteome</keyword>
<evidence type="ECO:0000256" key="5">
    <source>
        <dbReference type="ARBA" id="ARBA00022679"/>
    </source>
</evidence>
<evidence type="ECO:0000256" key="10">
    <source>
        <dbReference type="ARBA" id="ARBA00048552"/>
    </source>
</evidence>
<dbReference type="CDD" id="cd06928">
    <property type="entry name" value="RNAP_alpha_NTD"/>
    <property type="match status" value="1"/>
</dbReference>
<dbReference type="Pfam" id="PF01000">
    <property type="entry name" value="RNA_pol_A_bac"/>
    <property type="match status" value="1"/>
</dbReference>
<feature type="domain" description="DNA-directed RNA polymerase RpoA/D/Rpb3-type" evidence="12">
    <location>
        <begin position="24"/>
        <end position="231"/>
    </location>
</feature>
<evidence type="ECO:0000256" key="9">
    <source>
        <dbReference type="ARBA" id="ARBA00033070"/>
    </source>
</evidence>
<dbReference type="EMBL" id="CP092900">
    <property type="protein sequence ID" value="UTC24274.1"/>
    <property type="molecule type" value="Genomic_DNA"/>
</dbReference>
<gene>
    <name evidence="11 13" type="primary">rpoA</name>
    <name evidence="13" type="ORF">MMH89_03425</name>
</gene>
<evidence type="ECO:0000256" key="1">
    <source>
        <dbReference type="ARBA" id="ARBA00007123"/>
    </source>
</evidence>
<dbReference type="InterPro" id="IPR036643">
    <property type="entry name" value="RNApol_insert_sf"/>
</dbReference>
<dbReference type="Gene3D" id="3.30.1360.10">
    <property type="entry name" value="RNA polymerase, RBP11-like subunit"/>
    <property type="match status" value="1"/>
</dbReference>
<dbReference type="InterPro" id="IPR011260">
    <property type="entry name" value="RNAP_asu_C"/>
</dbReference>
<sequence>MNLEKAYSTLIPNDIQSAELGDNIMKISLQPFERGFGYTLGNALRRILLSSMPGSAVSAFKIEGATHQFASIEGVQEDLVEVMINMKSVVISLEDEHEEAHLSIDFQGPGTITAADIDTQGKAKVHNPELVIATVNASRAVRIDLVVSRGVGYVPASESQVEVDVDMIKLDASFSPIHRAICKVENARVGNKTDLDKLVIEIESNGSINPEDAIKWAANILQHQLSAFVELHVVEKVEDKPKSSINPRLYERVDALELTVRAANCLKSENIRYIGDLVTRSEAQLLRTPNLGRKSLAEIKNILADQGLSLGLHVEGWESPDQSKV</sequence>
<dbReference type="RefSeq" id="WP_258568058.1">
    <property type="nucleotide sequence ID" value="NZ_CP092900.1"/>
</dbReference>
<comment type="catalytic activity">
    <reaction evidence="10 11">
        <text>RNA(n) + a ribonucleoside 5'-triphosphate = RNA(n+1) + diphosphate</text>
        <dbReference type="Rhea" id="RHEA:21248"/>
        <dbReference type="Rhea" id="RHEA-COMP:14527"/>
        <dbReference type="Rhea" id="RHEA-COMP:17342"/>
        <dbReference type="ChEBI" id="CHEBI:33019"/>
        <dbReference type="ChEBI" id="CHEBI:61557"/>
        <dbReference type="ChEBI" id="CHEBI:140395"/>
        <dbReference type="EC" id="2.7.7.6"/>
    </reaction>
</comment>
<protein>
    <recommendedName>
        <fullName evidence="3 11">DNA-directed RNA polymerase subunit alpha</fullName>
        <shortName evidence="11">RNAP subunit alpha</shortName>
        <ecNumber evidence="2 11">2.7.7.6</ecNumber>
    </recommendedName>
    <alternativeName>
        <fullName evidence="9 11">RNA polymerase subunit alpha</fullName>
    </alternativeName>
    <alternativeName>
        <fullName evidence="8 11">Transcriptase subunit alpha</fullName>
    </alternativeName>
</protein>
<dbReference type="Pfam" id="PF01193">
    <property type="entry name" value="RNA_pol_L"/>
    <property type="match status" value="1"/>
</dbReference>
<dbReference type="Gene3D" id="2.170.120.12">
    <property type="entry name" value="DNA-directed RNA polymerase, insert domain"/>
    <property type="match status" value="1"/>
</dbReference>
<dbReference type="InterPro" id="IPR036603">
    <property type="entry name" value="RBP11-like"/>
</dbReference>
<dbReference type="NCBIfam" id="NF003519">
    <property type="entry name" value="PRK05182.2-5"/>
    <property type="match status" value="1"/>
</dbReference>
<dbReference type="InterPro" id="IPR011773">
    <property type="entry name" value="DNA-dir_RpoA"/>
</dbReference>
<dbReference type="NCBIfam" id="NF003513">
    <property type="entry name" value="PRK05182.1-2"/>
    <property type="match status" value="1"/>
</dbReference>
<keyword evidence="4 11" id="KW-0240">DNA-directed RNA polymerase</keyword>
<dbReference type="SUPFAM" id="SSF55257">
    <property type="entry name" value="RBP11-like subunits of RNA polymerase"/>
    <property type="match status" value="1"/>
</dbReference>
<dbReference type="SUPFAM" id="SSF56553">
    <property type="entry name" value="Insert subdomain of RNA polymerase alpha subunit"/>
    <property type="match status" value="1"/>
</dbReference>
<keyword evidence="7 11" id="KW-0804">Transcription</keyword>
<evidence type="ECO:0000256" key="4">
    <source>
        <dbReference type="ARBA" id="ARBA00022478"/>
    </source>
</evidence>
<proteinExistence type="inferred from homology"/>
<dbReference type="Pfam" id="PF03118">
    <property type="entry name" value="RNA_pol_A_CTD"/>
    <property type="match status" value="1"/>
</dbReference>
<evidence type="ECO:0000256" key="11">
    <source>
        <dbReference type="HAMAP-Rule" id="MF_00059"/>
    </source>
</evidence>
<evidence type="ECO:0000259" key="12">
    <source>
        <dbReference type="SMART" id="SM00662"/>
    </source>
</evidence>
<evidence type="ECO:0000256" key="6">
    <source>
        <dbReference type="ARBA" id="ARBA00022695"/>
    </source>
</evidence>
<reference evidence="13 14" key="1">
    <citation type="journal article" date="2022" name="Nat. Microbiol.">
        <title>The microbiome of a bacterivorous marine choanoflagellate contains a resource-demanding obligate bacterial associate.</title>
        <authorList>
            <person name="Needham D.M."/>
            <person name="Poirier C."/>
            <person name="Bachy C."/>
            <person name="George E.E."/>
            <person name="Wilken S."/>
            <person name="Yung C.C.M."/>
            <person name="Limardo A.J."/>
            <person name="Morando M."/>
            <person name="Sudek L."/>
            <person name="Malmstrom R.R."/>
            <person name="Keeling P.J."/>
            <person name="Santoro A.E."/>
            <person name="Worden A.Z."/>
        </authorList>
    </citation>
    <scope>NUCLEOTIDE SEQUENCE [LARGE SCALE GENOMIC DNA]</scope>
    <source>
        <strain evidence="13 14">Comchoano-1</strain>
    </source>
</reference>
<name>A0ABY5DKM5_9GAMM</name>
<evidence type="ECO:0000256" key="2">
    <source>
        <dbReference type="ARBA" id="ARBA00012418"/>
    </source>
</evidence>
<evidence type="ECO:0000256" key="7">
    <source>
        <dbReference type="ARBA" id="ARBA00023163"/>
    </source>
</evidence>
<dbReference type="Gene3D" id="1.10.150.20">
    <property type="entry name" value="5' to 3' exonuclease, C-terminal subdomain"/>
    <property type="match status" value="1"/>
</dbReference>
<dbReference type="SUPFAM" id="SSF47789">
    <property type="entry name" value="C-terminal domain of RNA polymerase alpha subunit"/>
    <property type="match status" value="1"/>
</dbReference>
<evidence type="ECO:0000313" key="14">
    <source>
        <dbReference type="Proteomes" id="UP001055955"/>
    </source>
</evidence>
<evidence type="ECO:0000256" key="3">
    <source>
        <dbReference type="ARBA" id="ARBA00015972"/>
    </source>
</evidence>
<comment type="function">
    <text evidence="11">DNA-dependent RNA polymerase catalyzes the transcription of DNA into RNA using the four ribonucleoside triphosphates as substrates.</text>
</comment>
<dbReference type="HAMAP" id="MF_00059">
    <property type="entry name" value="RNApol_bact_RpoA"/>
    <property type="match status" value="1"/>
</dbReference>
<evidence type="ECO:0000313" key="13">
    <source>
        <dbReference type="EMBL" id="UTC24274.1"/>
    </source>
</evidence>
<dbReference type="InterPro" id="IPR011262">
    <property type="entry name" value="DNA-dir_RNA_pol_insert"/>
</dbReference>
<comment type="domain">
    <text evidence="11">The N-terminal domain is essential for RNAP assembly and basal transcription, whereas the C-terminal domain is involved in interaction with transcriptional regulators and with upstream promoter elements.</text>
</comment>
<dbReference type="GO" id="GO:0003899">
    <property type="term" value="F:DNA-directed RNA polymerase activity"/>
    <property type="evidence" value="ECO:0007669"/>
    <property type="project" value="UniProtKB-EC"/>
</dbReference>
<keyword evidence="5 11" id="KW-0808">Transferase</keyword>
<dbReference type="Proteomes" id="UP001055955">
    <property type="component" value="Chromosome"/>
</dbReference>
<feature type="region of interest" description="Alpha C-terminal domain (alpha-CTD)" evidence="11">
    <location>
        <begin position="245"/>
        <end position="325"/>
    </location>
</feature>
<feature type="region of interest" description="Alpha N-terminal domain (alpha-NTD)" evidence="11">
    <location>
        <begin position="1"/>
        <end position="235"/>
    </location>
</feature>
<evidence type="ECO:0000256" key="8">
    <source>
        <dbReference type="ARBA" id="ARBA00032524"/>
    </source>
</evidence>
<comment type="similarity">
    <text evidence="1 11">Belongs to the RNA polymerase alpha chain family.</text>
</comment>
<dbReference type="GO" id="GO:0000428">
    <property type="term" value="C:DNA-directed RNA polymerase complex"/>
    <property type="evidence" value="ECO:0007669"/>
    <property type="project" value="UniProtKB-KW"/>
</dbReference>
<accession>A0ABY5DKM5</accession>
<dbReference type="EC" id="2.7.7.6" evidence="2 11"/>
<comment type="subunit">
    <text evidence="11">Homodimer. The RNAP catalytic core consists of 2 alpha, 1 beta, 1 beta' and 1 omega subunit. When a sigma factor is associated with the core the holoenzyme is formed, which can initiate transcription.</text>
</comment>
<dbReference type="NCBIfam" id="TIGR02027">
    <property type="entry name" value="rpoA"/>
    <property type="match status" value="1"/>
</dbReference>
<organism evidence="13 14">
    <name type="scientific">Candidatus Comchoanobacter bicostacola</name>
    <dbReference type="NCBI Taxonomy" id="2919598"/>
    <lineage>
        <taxon>Bacteria</taxon>
        <taxon>Pseudomonadati</taxon>
        <taxon>Pseudomonadota</taxon>
        <taxon>Gammaproteobacteria</taxon>
        <taxon>Candidatus Comchoanobacterales</taxon>
        <taxon>Candidatus Comchoanobacteraceae</taxon>
        <taxon>Candidatus Comchoanobacter</taxon>
    </lineage>
</organism>
<dbReference type="InterPro" id="IPR011263">
    <property type="entry name" value="DNA-dir_RNA_pol_RpoA/D/Rpb3"/>
</dbReference>